<dbReference type="AlphaFoldDB" id="E2A221"/>
<dbReference type="InterPro" id="IPR002759">
    <property type="entry name" value="Pop5/Rpp14/Rnp2-like"/>
</dbReference>
<sequence>MVRFKNRYIVLEIVPHSKSDKQLMLKNTALSYAVQQKVQQLYGDFGVAAIKDGFDAKYCNTQTKIALVRIRHGPHKLVLQAIPLINDVGGRFVKLNILYMGATMKHCFLFIRKHQEGKLEEIWSKLRTETERKEMETILTTMTPAMKDFK</sequence>
<evidence type="ECO:0000256" key="2">
    <source>
        <dbReference type="ARBA" id="ARBA00022552"/>
    </source>
</evidence>
<evidence type="ECO:0000313" key="7">
    <source>
        <dbReference type="EMBL" id="EFN72505.1"/>
    </source>
</evidence>
<comment type="function">
    <text evidence="6">Component of ribonuclease P, a protein complex that generates mature tRNA molecules by cleaving their 5'-ends.</text>
</comment>
<dbReference type="GO" id="GO:0030677">
    <property type="term" value="C:ribonuclease P complex"/>
    <property type="evidence" value="ECO:0007669"/>
    <property type="project" value="InterPro"/>
</dbReference>
<keyword evidence="2" id="KW-0698">rRNA processing</keyword>
<evidence type="ECO:0000256" key="3">
    <source>
        <dbReference type="ARBA" id="ARBA00022694"/>
    </source>
</evidence>
<reference evidence="7 8" key="1">
    <citation type="journal article" date="2010" name="Science">
        <title>Genomic comparison of the ants Camponotus floridanus and Harpegnathos saltator.</title>
        <authorList>
            <person name="Bonasio R."/>
            <person name="Zhang G."/>
            <person name="Ye C."/>
            <person name="Mutti N.S."/>
            <person name="Fang X."/>
            <person name="Qin N."/>
            <person name="Donahue G."/>
            <person name="Yang P."/>
            <person name="Li Q."/>
            <person name="Li C."/>
            <person name="Zhang P."/>
            <person name="Huang Z."/>
            <person name="Berger S.L."/>
            <person name="Reinberg D."/>
            <person name="Wang J."/>
            <person name="Liebig J."/>
        </authorList>
    </citation>
    <scope>NUCLEOTIDE SEQUENCE [LARGE SCALE GENOMIC DNA]</scope>
    <source>
        <strain evidence="8">C129</strain>
    </source>
</reference>
<evidence type="ECO:0000256" key="6">
    <source>
        <dbReference type="PIRNR" id="PIRNR023803"/>
    </source>
</evidence>
<dbReference type="GO" id="GO:0033204">
    <property type="term" value="F:ribonuclease P RNA binding"/>
    <property type="evidence" value="ECO:0007669"/>
    <property type="project" value="InterPro"/>
</dbReference>
<organism evidence="8">
    <name type="scientific">Camponotus floridanus</name>
    <name type="common">Florida carpenter ant</name>
    <dbReference type="NCBI Taxonomy" id="104421"/>
    <lineage>
        <taxon>Eukaryota</taxon>
        <taxon>Metazoa</taxon>
        <taxon>Ecdysozoa</taxon>
        <taxon>Arthropoda</taxon>
        <taxon>Hexapoda</taxon>
        <taxon>Insecta</taxon>
        <taxon>Pterygota</taxon>
        <taxon>Neoptera</taxon>
        <taxon>Endopterygota</taxon>
        <taxon>Hymenoptera</taxon>
        <taxon>Apocrita</taxon>
        <taxon>Aculeata</taxon>
        <taxon>Formicoidea</taxon>
        <taxon>Formicidae</taxon>
        <taxon>Formicinae</taxon>
        <taxon>Camponotus</taxon>
    </lineage>
</organism>
<dbReference type="GO" id="GO:0005730">
    <property type="term" value="C:nucleolus"/>
    <property type="evidence" value="ECO:0007669"/>
    <property type="project" value="UniProtKB-SubCell"/>
</dbReference>
<keyword evidence="8" id="KW-1185">Reference proteome</keyword>
<dbReference type="FunCoup" id="E2A221">
    <property type="interactions" value="608"/>
</dbReference>
<dbReference type="Gene3D" id="3.30.70.3250">
    <property type="entry name" value="Ribonuclease P, Pop5 subunit"/>
    <property type="match status" value="1"/>
</dbReference>
<dbReference type="PANTHER" id="PTHR48414">
    <property type="entry name" value="POP5 HOMOLOG, RIBONUCLEASE P_MRP SUBUNIT"/>
    <property type="match status" value="1"/>
</dbReference>
<keyword evidence="3 6" id="KW-0819">tRNA processing</keyword>
<keyword evidence="4 6" id="KW-0539">Nucleus</keyword>
<evidence type="ECO:0000256" key="1">
    <source>
        <dbReference type="ARBA" id="ARBA00010800"/>
    </source>
</evidence>
<dbReference type="InterPro" id="IPR038085">
    <property type="entry name" value="Rnp2-like_sf"/>
</dbReference>
<dbReference type="Pfam" id="PF01900">
    <property type="entry name" value="RNase_P_Rpp14"/>
    <property type="match status" value="1"/>
</dbReference>
<comment type="similarity">
    <text evidence="1 6">Belongs to the eukaryotic/archaeal RNase P protein component 2 family.</text>
</comment>
<dbReference type="Proteomes" id="UP000000311">
    <property type="component" value="Unassembled WGS sequence"/>
</dbReference>
<dbReference type="InParanoid" id="E2A221"/>
<accession>E2A221</accession>
<dbReference type="InterPro" id="IPR016819">
    <property type="entry name" value="RNase_P/MRP_POP5"/>
</dbReference>
<proteinExistence type="inferred from homology"/>
<comment type="subcellular location">
    <subcellularLocation>
        <location evidence="6">Nucleus</location>
        <location evidence="6">Nucleolus</location>
    </subcellularLocation>
</comment>
<dbReference type="OMA" id="HCFLFIR"/>
<dbReference type="GO" id="GO:0006364">
    <property type="term" value="P:rRNA processing"/>
    <property type="evidence" value="ECO:0007669"/>
    <property type="project" value="UniProtKB-KW"/>
</dbReference>
<dbReference type="SUPFAM" id="SSF160350">
    <property type="entry name" value="Rnp2-like"/>
    <property type="match status" value="1"/>
</dbReference>
<dbReference type="PANTHER" id="PTHR48414:SF1">
    <property type="entry name" value="POP5 HOMOLOG, RIBONUCLEASE P_MRP SUBUNIT"/>
    <property type="match status" value="1"/>
</dbReference>
<protein>
    <recommendedName>
        <fullName evidence="5 6">Ribonuclease P/MRP protein subunit POP5</fullName>
    </recommendedName>
</protein>
<gene>
    <name evidence="7" type="ORF">EAG_13428</name>
</gene>
<dbReference type="EMBL" id="GL435917">
    <property type="protein sequence ID" value="EFN72505.1"/>
    <property type="molecule type" value="Genomic_DNA"/>
</dbReference>
<dbReference type="GO" id="GO:0001682">
    <property type="term" value="P:tRNA 5'-leader removal"/>
    <property type="evidence" value="ECO:0007669"/>
    <property type="project" value="InterPro"/>
</dbReference>
<evidence type="ECO:0000313" key="8">
    <source>
        <dbReference type="Proteomes" id="UP000000311"/>
    </source>
</evidence>
<dbReference type="PIRSF" id="PIRSF023803">
    <property type="entry name" value="Ribonuclease_P_prd"/>
    <property type="match status" value="1"/>
</dbReference>
<dbReference type="OrthoDB" id="277888at2759"/>
<dbReference type="STRING" id="104421.E2A221"/>
<name>E2A221_CAMFO</name>
<evidence type="ECO:0000256" key="5">
    <source>
        <dbReference type="ARBA" id="ARBA00044198"/>
    </source>
</evidence>
<evidence type="ECO:0000256" key="4">
    <source>
        <dbReference type="ARBA" id="ARBA00023242"/>
    </source>
</evidence>